<keyword evidence="3 4" id="KW-0732">Signal</keyword>
<accession>A0A1C0ZUS0</accession>
<comment type="subcellular location">
    <subcellularLocation>
        <location evidence="1">Periplasm</location>
    </subcellularLocation>
</comment>
<reference evidence="7" key="1">
    <citation type="submission" date="2016-05" db="EMBL/GenBank/DDBJ databases">
        <title>Paenibacillus oryzae. sp. nov., isolated from the rice root.</title>
        <authorList>
            <person name="Zhang J."/>
            <person name="Zhang X."/>
        </authorList>
    </citation>
    <scope>NUCLEOTIDE SEQUENCE [LARGE SCALE GENOMIC DNA]</scope>
    <source>
        <strain evidence="7">KCTC13222</strain>
    </source>
</reference>
<organism evidence="6 7">
    <name type="scientific">Paenibacillus pectinilyticus</name>
    <dbReference type="NCBI Taxonomy" id="512399"/>
    <lineage>
        <taxon>Bacteria</taxon>
        <taxon>Bacillati</taxon>
        <taxon>Bacillota</taxon>
        <taxon>Bacilli</taxon>
        <taxon>Bacillales</taxon>
        <taxon>Paenibacillaceae</taxon>
        <taxon>Paenibacillus</taxon>
    </lineage>
</organism>
<proteinExistence type="inferred from homology"/>
<dbReference type="EMBL" id="LYPC01000027">
    <property type="protein sequence ID" value="OCT11788.1"/>
    <property type="molecule type" value="Genomic_DNA"/>
</dbReference>
<comment type="caution">
    <text evidence="6">The sequence shown here is derived from an EMBL/GenBank/DDBJ whole genome shotgun (WGS) entry which is preliminary data.</text>
</comment>
<feature type="chain" id="PRO_5038968132" evidence="4">
    <location>
        <begin position="24"/>
        <end position="376"/>
    </location>
</feature>
<dbReference type="InterPro" id="IPR015168">
    <property type="entry name" value="SsuA/THI5"/>
</dbReference>
<dbReference type="PANTHER" id="PTHR30024">
    <property type="entry name" value="ALIPHATIC SULFONATES-BINDING PROTEIN-RELATED"/>
    <property type="match status" value="1"/>
</dbReference>
<gene>
    <name evidence="6" type="ORF">A8709_28375</name>
</gene>
<dbReference type="Proteomes" id="UP000093309">
    <property type="component" value="Unassembled WGS sequence"/>
</dbReference>
<keyword evidence="7" id="KW-1185">Reference proteome</keyword>
<evidence type="ECO:0000256" key="2">
    <source>
        <dbReference type="ARBA" id="ARBA00010742"/>
    </source>
</evidence>
<dbReference type="PANTHER" id="PTHR30024:SF47">
    <property type="entry name" value="TAURINE-BINDING PERIPLASMIC PROTEIN"/>
    <property type="match status" value="1"/>
</dbReference>
<evidence type="ECO:0000259" key="5">
    <source>
        <dbReference type="Pfam" id="PF09084"/>
    </source>
</evidence>
<dbReference type="GO" id="GO:0042597">
    <property type="term" value="C:periplasmic space"/>
    <property type="evidence" value="ECO:0007669"/>
    <property type="project" value="UniProtKB-SubCell"/>
</dbReference>
<evidence type="ECO:0000313" key="7">
    <source>
        <dbReference type="Proteomes" id="UP000093309"/>
    </source>
</evidence>
<dbReference type="AlphaFoldDB" id="A0A1C0ZUS0"/>
<evidence type="ECO:0000256" key="1">
    <source>
        <dbReference type="ARBA" id="ARBA00004418"/>
    </source>
</evidence>
<evidence type="ECO:0000256" key="3">
    <source>
        <dbReference type="ARBA" id="ARBA00022729"/>
    </source>
</evidence>
<feature type="signal peptide" evidence="4">
    <location>
        <begin position="1"/>
        <end position="23"/>
    </location>
</feature>
<dbReference type="Pfam" id="PF09084">
    <property type="entry name" value="NMT1"/>
    <property type="match status" value="1"/>
</dbReference>
<dbReference type="CDD" id="cd01008">
    <property type="entry name" value="PBP2_NrtA_SsuA_CpmA_like"/>
    <property type="match status" value="1"/>
</dbReference>
<dbReference type="SUPFAM" id="SSF53850">
    <property type="entry name" value="Periplasmic binding protein-like II"/>
    <property type="match status" value="1"/>
</dbReference>
<dbReference type="Gene3D" id="3.40.190.10">
    <property type="entry name" value="Periplasmic binding protein-like II"/>
    <property type="match status" value="2"/>
</dbReference>
<dbReference type="PROSITE" id="PS51257">
    <property type="entry name" value="PROKAR_LIPOPROTEIN"/>
    <property type="match status" value="1"/>
</dbReference>
<protein>
    <submittedName>
        <fullName evidence="6">Nitrate ABC transporter substrate-binding protein</fullName>
    </submittedName>
</protein>
<name>A0A1C0ZUS0_9BACL</name>
<evidence type="ECO:0000256" key="4">
    <source>
        <dbReference type="SAM" id="SignalP"/>
    </source>
</evidence>
<evidence type="ECO:0000313" key="6">
    <source>
        <dbReference type="EMBL" id="OCT11788.1"/>
    </source>
</evidence>
<sequence>MKNKRIWAQSFLVLIAAAMVVTACSSKEASTSTTTPAASVAATATTAPVAAATTAATPAAAVPETKDVTLVGVRDAQISSQQIIADKLGYFKEAGLNVTSQLIESGPDIGPMVAGGSAPLSIQTNFMDIILKSSNVPVKIVAPLAQIAGTQAVVGSKNLVLKSAKDLEGKTIGIPNGADVKIAIDNMGKELGVDVTKIKYVNIAPSDAVVALQKGDIDALACWEPFITKAIQGGGKFLFSGTKSDLPDKKGDVNWMSVHTTMQVSDEYIKKNPNTIKAILAGLEKATNYINSNRDDAIKILAPELHLSVEELTQIMSRNVYSMEVNDTYVNGSNGAAVGEYLKAVGNIKTIPTAISYHDLSLLKAVDPALIKVELK</sequence>
<dbReference type="RefSeq" id="WP_065855474.1">
    <property type="nucleotide sequence ID" value="NZ_LYPC01000027.1"/>
</dbReference>
<dbReference type="STRING" id="512399.A8709_28375"/>
<comment type="similarity">
    <text evidence="2">Belongs to the bacterial solute-binding protein SsuA/TauA family.</text>
</comment>
<feature type="domain" description="SsuA/THI5-like" evidence="5">
    <location>
        <begin position="83"/>
        <end position="295"/>
    </location>
</feature>